<dbReference type="Proteomes" id="UP000248021">
    <property type="component" value="Unassembled WGS sequence"/>
</dbReference>
<dbReference type="PANTHER" id="PTHR33755:SF6">
    <property type="entry name" value="PLASMID STABILIZATION SYSTEM PROTEIN"/>
    <property type="match status" value="1"/>
</dbReference>
<evidence type="ECO:0000256" key="1">
    <source>
        <dbReference type="ARBA" id="ARBA00006226"/>
    </source>
</evidence>
<protein>
    <submittedName>
        <fullName evidence="3">Addiction module RelE/StbE family toxin</fullName>
    </submittedName>
</protein>
<comment type="caution">
    <text evidence="3">The sequence shown here is derived from an EMBL/GenBank/DDBJ whole genome shotgun (WGS) entry which is preliminary data.</text>
</comment>
<dbReference type="PANTHER" id="PTHR33755">
    <property type="entry name" value="TOXIN PARE1-RELATED"/>
    <property type="match status" value="1"/>
</dbReference>
<comment type="similarity">
    <text evidence="1">Belongs to the RelE toxin family.</text>
</comment>
<reference evidence="3 4" key="1">
    <citation type="submission" date="2018-05" db="EMBL/GenBank/DDBJ databases">
        <title>Genomic Encyclopedia of Type Strains, Phase IV (KMG-IV): sequencing the most valuable type-strain genomes for metagenomic binning, comparative biology and taxonomic classification.</title>
        <authorList>
            <person name="Goeker M."/>
        </authorList>
    </citation>
    <scope>NUCLEOTIDE SEQUENCE [LARGE SCALE GENOMIC DNA]</scope>
    <source>
        <strain evidence="3 4">DSM 6462</strain>
    </source>
</reference>
<dbReference type="Pfam" id="PF05016">
    <property type="entry name" value="ParE_toxin"/>
    <property type="match status" value="1"/>
</dbReference>
<evidence type="ECO:0000313" key="4">
    <source>
        <dbReference type="Proteomes" id="UP000248021"/>
    </source>
</evidence>
<keyword evidence="4" id="KW-1185">Reference proteome</keyword>
<dbReference type="EMBL" id="QJJK01000021">
    <property type="protein sequence ID" value="PXW51122.1"/>
    <property type="molecule type" value="Genomic_DNA"/>
</dbReference>
<evidence type="ECO:0000256" key="2">
    <source>
        <dbReference type="ARBA" id="ARBA00022649"/>
    </source>
</evidence>
<dbReference type="OrthoDB" id="595470at2"/>
<dbReference type="AlphaFoldDB" id="A0A2V3TS86"/>
<organism evidence="3 4">
    <name type="scientific">Chelatococcus asaccharovorans</name>
    <dbReference type="NCBI Taxonomy" id="28210"/>
    <lineage>
        <taxon>Bacteria</taxon>
        <taxon>Pseudomonadati</taxon>
        <taxon>Pseudomonadota</taxon>
        <taxon>Alphaproteobacteria</taxon>
        <taxon>Hyphomicrobiales</taxon>
        <taxon>Chelatococcaceae</taxon>
        <taxon>Chelatococcus</taxon>
    </lineage>
</organism>
<proteinExistence type="inferred from homology"/>
<dbReference type="InterPro" id="IPR035093">
    <property type="entry name" value="RelE/ParE_toxin_dom_sf"/>
</dbReference>
<evidence type="ECO:0000313" key="3">
    <source>
        <dbReference type="EMBL" id="PXW51122.1"/>
    </source>
</evidence>
<gene>
    <name evidence="3" type="ORF">C7450_12113</name>
</gene>
<keyword evidence="2" id="KW-1277">Toxin-antitoxin system</keyword>
<dbReference type="RefSeq" id="WP_061021135.1">
    <property type="nucleotide sequence ID" value="NZ_JAHBRY010000004.1"/>
</dbReference>
<dbReference type="InterPro" id="IPR051803">
    <property type="entry name" value="TA_system_RelE-like_toxin"/>
</dbReference>
<name>A0A2V3TS86_9HYPH</name>
<accession>A0A2V3TS86</accession>
<sequence>MRLTWSAFALADRDGIFDYIEAENPAAAVAIDERIVAAARRLLDFPESGRPGRVSGTRELVVTGTPYIAAYTVAAEAIRILRVLHGAQQWPDDLS</sequence>
<dbReference type="Gene3D" id="3.30.2310.20">
    <property type="entry name" value="RelE-like"/>
    <property type="match status" value="1"/>
</dbReference>
<dbReference type="NCBIfam" id="TIGR02385">
    <property type="entry name" value="RelE_StbE"/>
    <property type="match status" value="1"/>
</dbReference>
<dbReference type="InterPro" id="IPR007712">
    <property type="entry name" value="RelE/ParE_toxin"/>
</dbReference>